<dbReference type="InterPro" id="IPR000182">
    <property type="entry name" value="GNAT_dom"/>
</dbReference>
<evidence type="ECO:0000313" key="3">
    <source>
        <dbReference type="Proteomes" id="UP001152173"/>
    </source>
</evidence>
<dbReference type="RefSeq" id="WP_269926449.1">
    <property type="nucleotide sequence ID" value="NZ_JAMKBJ010000006.1"/>
</dbReference>
<protein>
    <submittedName>
        <fullName evidence="2">GNAT family N-acetyltransferase</fullName>
    </submittedName>
</protein>
<dbReference type="Gene3D" id="3.40.630.30">
    <property type="match status" value="2"/>
</dbReference>
<proteinExistence type="predicted"/>
<evidence type="ECO:0000259" key="1">
    <source>
        <dbReference type="PROSITE" id="PS51186"/>
    </source>
</evidence>
<gene>
    <name evidence="2" type="ORF">M9R32_09215</name>
</gene>
<feature type="domain" description="N-acetyltransferase" evidence="1">
    <location>
        <begin position="170"/>
        <end position="316"/>
    </location>
</feature>
<accession>A0A9X3LG77</accession>
<dbReference type="CDD" id="cd04301">
    <property type="entry name" value="NAT_SF"/>
    <property type="match status" value="1"/>
</dbReference>
<dbReference type="AlphaFoldDB" id="A0A9X3LG77"/>
<feature type="domain" description="N-acetyltransferase" evidence="1">
    <location>
        <begin position="4"/>
        <end position="168"/>
    </location>
</feature>
<dbReference type="Pfam" id="PF00583">
    <property type="entry name" value="Acetyltransf_1"/>
    <property type="match status" value="2"/>
</dbReference>
<dbReference type="SUPFAM" id="SSF55729">
    <property type="entry name" value="Acyl-CoA N-acyltransferases (Nat)"/>
    <property type="match status" value="1"/>
</dbReference>
<dbReference type="EMBL" id="JAMKBJ010000006">
    <property type="protein sequence ID" value="MCZ8537358.1"/>
    <property type="molecule type" value="Genomic_DNA"/>
</dbReference>
<evidence type="ECO:0000313" key="2">
    <source>
        <dbReference type="EMBL" id="MCZ8537358.1"/>
    </source>
</evidence>
<dbReference type="InterPro" id="IPR016181">
    <property type="entry name" value="Acyl_CoA_acyltransferase"/>
</dbReference>
<reference evidence="2" key="1">
    <citation type="submission" date="2022-05" db="EMBL/GenBank/DDBJ databases">
        <authorList>
            <person name="Colautti A."/>
            <person name="Iacumin L."/>
        </authorList>
    </citation>
    <scope>NUCLEOTIDE SEQUENCE</scope>
    <source>
        <strain evidence="2">SK 55</strain>
    </source>
</reference>
<organism evidence="2 3">
    <name type="scientific">Paenisporosarcina quisquiliarum</name>
    <dbReference type="NCBI Taxonomy" id="365346"/>
    <lineage>
        <taxon>Bacteria</taxon>
        <taxon>Bacillati</taxon>
        <taxon>Bacillota</taxon>
        <taxon>Bacilli</taxon>
        <taxon>Bacillales</taxon>
        <taxon>Caryophanaceae</taxon>
        <taxon>Paenisporosarcina</taxon>
    </lineage>
</organism>
<dbReference type="PROSITE" id="PS51186">
    <property type="entry name" value="GNAT"/>
    <property type="match status" value="2"/>
</dbReference>
<keyword evidence="3" id="KW-1185">Reference proteome</keyword>
<dbReference type="InterPro" id="IPR050276">
    <property type="entry name" value="MshD_Acetyltransferase"/>
</dbReference>
<dbReference type="GO" id="GO:0016747">
    <property type="term" value="F:acyltransferase activity, transferring groups other than amino-acyl groups"/>
    <property type="evidence" value="ECO:0007669"/>
    <property type="project" value="InterPro"/>
</dbReference>
<dbReference type="PANTHER" id="PTHR43617">
    <property type="entry name" value="L-AMINO ACID N-ACETYLTRANSFERASE"/>
    <property type="match status" value="1"/>
</dbReference>
<name>A0A9X3LG77_9BACL</name>
<sequence length="335" mass="38440">MQRVHILDMEPSIIVNMWNETIGHSFPMTIPLWRQNTIKEPNVLNEASIALMEDGELLGFVVAKRYQENLSAAMATHMGWIQCLLVRDSARNKGIGTRLIEHVEKLFSKEGISEIRLGRDPWHYFPGVPKEDPHSLEWFKKKGYVAESIETDLIKSLEATTPYQLTNPNEHYRVLTPQDLPELLQFLEQAFPGRWHYEALHYTIVQGTGREFIGFYVNNELKGFCRINDSLSPFIAQNVYWSQLFDGALGGIGPLGIERSIRGQQFGLDLVKAAANELMKRHVNTIVIDWTQLVPFYEKLGFTPWKQYVTMAKTISAKEESHERKSTHILATGNR</sequence>
<dbReference type="Proteomes" id="UP001152173">
    <property type="component" value="Unassembled WGS sequence"/>
</dbReference>
<comment type="caution">
    <text evidence="2">The sequence shown here is derived from an EMBL/GenBank/DDBJ whole genome shotgun (WGS) entry which is preliminary data.</text>
</comment>